<dbReference type="PANTHER" id="PTHR24173">
    <property type="entry name" value="ANKYRIN REPEAT CONTAINING"/>
    <property type="match status" value="1"/>
</dbReference>
<dbReference type="PANTHER" id="PTHR24173:SF74">
    <property type="entry name" value="ANKYRIN REPEAT DOMAIN-CONTAINING PROTEIN 16"/>
    <property type="match status" value="1"/>
</dbReference>
<evidence type="ECO:0008006" key="6">
    <source>
        <dbReference type="Google" id="ProtNLM"/>
    </source>
</evidence>
<comment type="caution">
    <text evidence="4">The sequence shown here is derived from an EMBL/GenBank/DDBJ whole genome shotgun (WGS) entry which is preliminary data.</text>
</comment>
<proteinExistence type="predicted"/>
<keyword evidence="2 3" id="KW-0040">ANK repeat</keyword>
<dbReference type="PROSITE" id="PS50088">
    <property type="entry name" value="ANK_REPEAT"/>
    <property type="match status" value="2"/>
</dbReference>
<dbReference type="EMBL" id="JARBHB010000007">
    <property type="protein sequence ID" value="KAJ8880100.1"/>
    <property type="molecule type" value="Genomic_DNA"/>
</dbReference>
<evidence type="ECO:0000256" key="3">
    <source>
        <dbReference type="PROSITE-ProRule" id="PRU00023"/>
    </source>
</evidence>
<dbReference type="Pfam" id="PF12796">
    <property type="entry name" value="Ank_2"/>
    <property type="match status" value="1"/>
</dbReference>
<feature type="repeat" description="ANK" evidence="3">
    <location>
        <begin position="70"/>
        <end position="102"/>
    </location>
</feature>
<evidence type="ECO:0000313" key="4">
    <source>
        <dbReference type="EMBL" id="KAJ8880100.1"/>
    </source>
</evidence>
<evidence type="ECO:0000313" key="5">
    <source>
        <dbReference type="Proteomes" id="UP001159363"/>
    </source>
</evidence>
<dbReference type="SUPFAM" id="SSF48403">
    <property type="entry name" value="Ankyrin repeat"/>
    <property type="match status" value="1"/>
</dbReference>
<dbReference type="PROSITE" id="PS50297">
    <property type="entry name" value="ANK_REP_REGION"/>
    <property type="match status" value="2"/>
</dbReference>
<dbReference type="InterPro" id="IPR002110">
    <property type="entry name" value="Ankyrin_rpt"/>
</dbReference>
<dbReference type="InterPro" id="IPR036770">
    <property type="entry name" value="Ankyrin_rpt-contain_sf"/>
</dbReference>
<evidence type="ECO:0000256" key="1">
    <source>
        <dbReference type="ARBA" id="ARBA00022737"/>
    </source>
</evidence>
<dbReference type="SMART" id="SM00248">
    <property type="entry name" value="ANK"/>
    <property type="match status" value="2"/>
</dbReference>
<evidence type="ECO:0000256" key="2">
    <source>
        <dbReference type="ARBA" id="ARBA00023043"/>
    </source>
</evidence>
<dbReference type="Proteomes" id="UP001159363">
    <property type="component" value="Chromosome 6"/>
</dbReference>
<dbReference type="PRINTS" id="PR01415">
    <property type="entry name" value="ANKYRIN"/>
</dbReference>
<protein>
    <recommendedName>
        <fullName evidence="6">Ankyrin repeat domain-containing protein</fullName>
    </recommendedName>
</protein>
<reference evidence="4 5" key="1">
    <citation type="submission" date="2023-02" db="EMBL/GenBank/DDBJ databases">
        <title>LHISI_Scaffold_Assembly.</title>
        <authorList>
            <person name="Stuart O.P."/>
            <person name="Cleave R."/>
            <person name="Magrath M.J.L."/>
            <person name="Mikheyev A.S."/>
        </authorList>
    </citation>
    <scope>NUCLEOTIDE SEQUENCE [LARGE SCALE GENOMIC DNA]</scope>
    <source>
        <strain evidence="4">Daus_M_001</strain>
        <tissue evidence="4">Leg muscle</tissue>
    </source>
</reference>
<dbReference type="Gene3D" id="1.25.40.20">
    <property type="entry name" value="Ankyrin repeat-containing domain"/>
    <property type="match status" value="2"/>
</dbReference>
<keyword evidence="1" id="KW-0677">Repeat</keyword>
<name>A0ABQ9H726_9NEOP</name>
<organism evidence="4 5">
    <name type="scientific">Dryococelus australis</name>
    <dbReference type="NCBI Taxonomy" id="614101"/>
    <lineage>
        <taxon>Eukaryota</taxon>
        <taxon>Metazoa</taxon>
        <taxon>Ecdysozoa</taxon>
        <taxon>Arthropoda</taxon>
        <taxon>Hexapoda</taxon>
        <taxon>Insecta</taxon>
        <taxon>Pterygota</taxon>
        <taxon>Neoptera</taxon>
        <taxon>Polyneoptera</taxon>
        <taxon>Phasmatodea</taxon>
        <taxon>Verophasmatodea</taxon>
        <taxon>Anareolatae</taxon>
        <taxon>Phasmatidae</taxon>
        <taxon>Eurycanthinae</taxon>
        <taxon>Dryococelus</taxon>
    </lineage>
</organism>
<feature type="repeat" description="ANK" evidence="3">
    <location>
        <begin position="103"/>
        <end position="135"/>
    </location>
</feature>
<sequence length="162" mass="18130">MKEFNRKKDWTAVRRGLEAVLDHSSEEYRQLKVMEYKFTGPLFEVGFKDHLQLASLLVCGGLSINTSDDSGYTMLHGAAQGGHLQLVKLLRHNGADINASTYYGYTPFILAAYWGHLEVLQWLAAAGADITARNTHGGNSALEWARERGHNAIVNYLKELLH</sequence>
<gene>
    <name evidence="4" type="ORF">PR048_020723</name>
</gene>
<keyword evidence="5" id="KW-1185">Reference proteome</keyword>
<accession>A0ABQ9H726</accession>